<keyword evidence="4" id="KW-1185">Reference proteome</keyword>
<evidence type="ECO:0000313" key="4">
    <source>
        <dbReference type="Proteomes" id="UP001165063"/>
    </source>
</evidence>
<evidence type="ECO:0000313" key="3">
    <source>
        <dbReference type="EMBL" id="GMG21003.1"/>
    </source>
</evidence>
<dbReference type="EMBL" id="BSXU01000527">
    <property type="protein sequence ID" value="GMG21003.1"/>
    <property type="molecule type" value="Genomic_DNA"/>
</dbReference>
<evidence type="ECO:0000256" key="1">
    <source>
        <dbReference type="SAM" id="MobiDB-lite"/>
    </source>
</evidence>
<feature type="transmembrane region" description="Helical" evidence="2">
    <location>
        <begin position="61"/>
        <end position="86"/>
    </location>
</feature>
<protein>
    <submittedName>
        <fullName evidence="3">Unnamed protein product</fullName>
    </submittedName>
</protein>
<keyword evidence="2" id="KW-1133">Transmembrane helix</keyword>
<feature type="region of interest" description="Disordered" evidence="1">
    <location>
        <begin position="272"/>
        <end position="304"/>
    </location>
</feature>
<feature type="compositionally biased region" description="Polar residues" evidence="1">
    <location>
        <begin position="272"/>
        <end position="300"/>
    </location>
</feature>
<proteinExistence type="predicted"/>
<keyword evidence="2" id="KW-0812">Transmembrane</keyword>
<accession>A0A9W6YV28</accession>
<comment type="caution">
    <text evidence="3">The sequence shown here is derived from an EMBL/GenBank/DDBJ whole genome shotgun (WGS) entry which is preliminary data.</text>
</comment>
<gene>
    <name evidence="3" type="ORF">Amon01_000165300</name>
</gene>
<evidence type="ECO:0000256" key="2">
    <source>
        <dbReference type="SAM" id="Phobius"/>
    </source>
</evidence>
<keyword evidence="2" id="KW-0472">Membrane</keyword>
<dbReference type="AlphaFoldDB" id="A0A9W6YV28"/>
<dbReference type="Proteomes" id="UP001165063">
    <property type="component" value="Unassembled WGS sequence"/>
</dbReference>
<organism evidence="3 4">
    <name type="scientific">Ambrosiozyma monospora</name>
    <name type="common">Yeast</name>
    <name type="synonym">Endomycopsis monosporus</name>
    <dbReference type="NCBI Taxonomy" id="43982"/>
    <lineage>
        <taxon>Eukaryota</taxon>
        <taxon>Fungi</taxon>
        <taxon>Dikarya</taxon>
        <taxon>Ascomycota</taxon>
        <taxon>Saccharomycotina</taxon>
        <taxon>Pichiomycetes</taxon>
        <taxon>Pichiales</taxon>
        <taxon>Pichiaceae</taxon>
        <taxon>Ambrosiozyma</taxon>
    </lineage>
</organism>
<reference evidence="3" key="1">
    <citation type="submission" date="2023-04" db="EMBL/GenBank/DDBJ databases">
        <title>Ambrosiozyma monospora NBRC 1965.</title>
        <authorList>
            <person name="Ichikawa N."/>
            <person name="Sato H."/>
            <person name="Tonouchi N."/>
        </authorList>
    </citation>
    <scope>NUCLEOTIDE SEQUENCE</scope>
    <source>
        <strain evidence="3">NBRC 1965</strain>
    </source>
</reference>
<sequence length="433" mass="47946">MKALDDNEGPSPSVPLDQLIQNCKGDCCNARFDTADFDYKREYVELIVSKKLVDVNQKIEAIFALFYVWLIISFMVLILTFVALFFHFRGTPSESDAELEKSFVQDEEEVQHISHSFPEEAPSHINSDVSIAMTKELLQLLYESPPVLSSNAMAPRGPQTPQNFQIPQTPLAPATVVPDEPAFHDTTPMSTGSLLDGYMDELTSEFITANFDHESSEDELSLLSSSNDVCTAIPNDHPIPVISAPSNDNMSTHEYKSSSQILSRCSSMPLTSVANTHAEQDEVSTTPSSNVLFRSPNSNEGHSEPLEVLADESNFHDDGLDSVVESSITTRPKAPTSNTISNLTEIHKGNVKPDFYEIGICKSLKDTGDMTNLYLLSKVDVAAYLDQCYGYYDESIDDIEFDSLNDVFPTAGLSELSKLGKNDVRNLRYLLLI</sequence>
<name>A0A9W6YV28_AMBMO</name>